<keyword evidence="4" id="KW-0238">DNA-binding</keyword>
<dbReference type="AlphaFoldDB" id="A0A6G7EKG8"/>
<evidence type="ECO:0000313" key="5">
    <source>
        <dbReference type="Proteomes" id="UP000289220"/>
    </source>
</evidence>
<reference evidence="4 5" key="1">
    <citation type="submission" date="2018-11" db="EMBL/GenBank/DDBJ databases">
        <authorList>
            <person name="Peiro R."/>
            <person name="Begona"/>
            <person name="Cbmso G."/>
            <person name="Lopez M."/>
            <person name="Gonzalez S."/>
            <person name="Sacristan E."/>
            <person name="Castillo E."/>
        </authorList>
    </citation>
    <scope>NUCLEOTIDE SEQUENCE [LARGE SCALE GENOMIC DNA]</scope>
    <source>
        <strain evidence="4">Brev_genome</strain>
    </source>
</reference>
<sequence>MSDGPVATIIREKLNAALSPQRLEIEDDSGRHAGHHHEGGMDAKPGGESHFNLVVVSAAFEGQSRLERQRTVNGVLKQELSGPIHALSIRALTPVEDSHSA</sequence>
<dbReference type="InterPro" id="IPR036065">
    <property type="entry name" value="BolA-like_sf"/>
</dbReference>
<dbReference type="GO" id="GO:0003677">
    <property type="term" value="F:DNA binding"/>
    <property type="evidence" value="ECO:0007669"/>
    <property type="project" value="UniProtKB-KW"/>
</dbReference>
<dbReference type="Gene3D" id="3.30.300.90">
    <property type="entry name" value="BolA-like"/>
    <property type="match status" value="1"/>
</dbReference>
<dbReference type="SUPFAM" id="SSF82657">
    <property type="entry name" value="BolA-like"/>
    <property type="match status" value="1"/>
</dbReference>
<organism evidence="4 5">
    <name type="scientific">Brevundimonas mediterranea</name>
    <dbReference type="NCBI Taxonomy" id="74329"/>
    <lineage>
        <taxon>Bacteria</taxon>
        <taxon>Pseudomonadati</taxon>
        <taxon>Pseudomonadota</taxon>
        <taxon>Alphaproteobacteria</taxon>
        <taxon>Caulobacterales</taxon>
        <taxon>Caulobacteraceae</taxon>
        <taxon>Brevundimonas</taxon>
    </lineage>
</organism>
<dbReference type="Proteomes" id="UP000289220">
    <property type="component" value="Unassembled WGS sequence"/>
</dbReference>
<evidence type="ECO:0000313" key="4">
    <source>
        <dbReference type="EMBL" id="VDC50570.1"/>
    </source>
</evidence>
<protein>
    <submittedName>
        <fullName evidence="3">BolA family transcriptional regulator</fullName>
    </submittedName>
    <submittedName>
        <fullName evidence="4">DNA-binding transcriptional regulator BolA</fullName>
    </submittedName>
</protein>
<keyword evidence="5" id="KW-1185">Reference proteome</keyword>
<dbReference type="KEGG" id="bmed:GYM46_14080"/>
<feature type="region of interest" description="Disordered" evidence="2">
    <location>
        <begin position="25"/>
        <end position="48"/>
    </location>
</feature>
<accession>A0A6G7EKG8</accession>
<dbReference type="RefSeq" id="WP_035306246.1">
    <property type="nucleotide sequence ID" value="NZ_CP048751.1"/>
</dbReference>
<dbReference type="GO" id="GO:0016226">
    <property type="term" value="P:iron-sulfur cluster assembly"/>
    <property type="evidence" value="ECO:0007669"/>
    <property type="project" value="TreeGrafter"/>
</dbReference>
<dbReference type="InterPro" id="IPR002634">
    <property type="entry name" value="BolA"/>
</dbReference>
<dbReference type="Pfam" id="PF01722">
    <property type="entry name" value="BolA"/>
    <property type="match status" value="1"/>
</dbReference>
<feature type="compositionally biased region" description="Basic and acidic residues" evidence="2">
    <location>
        <begin position="28"/>
        <end position="47"/>
    </location>
</feature>
<evidence type="ECO:0000313" key="6">
    <source>
        <dbReference type="Proteomes" id="UP000501325"/>
    </source>
</evidence>
<evidence type="ECO:0000313" key="3">
    <source>
        <dbReference type="EMBL" id="QIH73980.1"/>
    </source>
</evidence>
<dbReference type="PIRSF" id="PIRSF003113">
    <property type="entry name" value="BolA"/>
    <property type="match status" value="1"/>
</dbReference>
<dbReference type="PANTHER" id="PTHR46230:SF7">
    <property type="entry name" value="BOLA-LIKE PROTEIN 1"/>
    <property type="match status" value="1"/>
</dbReference>
<dbReference type="EMBL" id="UXHF01000040">
    <property type="protein sequence ID" value="VDC50570.1"/>
    <property type="molecule type" value="Genomic_DNA"/>
</dbReference>
<comment type="similarity">
    <text evidence="1">Belongs to the BolA/IbaG family.</text>
</comment>
<gene>
    <name evidence="4" type="primary">bolA</name>
    <name evidence="4" type="ORF">BREV_BREV_02058</name>
    <name evidence="3" type="ORF">GYM46_14080</name>
</gene>
<dbReference type="Proteomes" id="UP000501325">
    <property type="component" value="Chromosome"/>
</dbReference>
<evidence type="ECO:0000256" key="2">
    <source>
        <dbReference type="SAM" id="MobiDB-lite"/>
    </source>
</evidence>
<dbReference type="EMBL" id="CP048751">
    <property type="protein sequence ID" value="QIH73980.1"/>
    <property type="molecule type" value="Genomic_DNA"/>
</dbReference>
<reference evidence="3 6" key="2">
    <citation type="submission" date="2020-01" db="EMBL/GenBank/DDBJ databases">
        <authorList>
            <person name="Wang S."/>
        </authorList>
    </citation>
    <scope>NUCLEOTIDE SEQUENCE [LARGE SCALE GENOMIC DNA]</scope>
    <source>
        <strain evidence="3 6">D151-2-6</strain>
    </source>
</reference>
<evidence type="ECO:0000256" key="1">
    <source>
        <dbReference type="RuleBase" id="RU003860"/>
    </source>
</evidence>
<proteinExistence type="inferred from homology"/>
<dbReference type="PANTHER" id="PTHR46230">
    <property type="match status" value="1"/>
</dbReference>
<name>A0A6G7EKG8_9CAUL</name>